<organism evidence="2 3">
    <name type="scientific">Penicillium angulare</name>
    <dbReference type="NCBI Taxonomy" id="116970"/>
    <lineage>
        <taxon>Eukaryota</taxon>
        <taxon>Fungi</taxon>
        <taxon>Dikarya</taxon>
        <taxon>Ascomycota</taxon>
        <taxon>Pezizomycotina</taxon>
        <taxon>Eurotiomycetes</taxon>
        <taxon>Eurotiomycetidae</taxon>
        <taxon>Eurotiales</taxon>
        <taxon>Aspergillaceae</taxon>
        <taxon>Penicillium</taxon>
    </lineage>
</organism>
<feature type="domain" description="F-box" evidence="1">
    <location>
        <begin position="49"/>
        <end position="95"/>
    </location>
</feature>
<keyword evidence="3" id="KW-1185">Reference proteome</keyword>
<comment type="caution">
    <text evidence="2">The sequence shown here is derived from an EMBL/GenBank/DDBJ whole genome shotgun (WGS) entry which is preliminary data.</text>
</comment>
<gene>
    <name evidence="2" type="ORF">N7456_011197</name>
</gene>
<name>A0A9W9ETI7_9EURO</name>
<reference evidence="2" key="1">
    <citation type="submission" date="2022-11" db="EMBL/GenBank/DDBJ databases">
        <authorList>
            <person name="Petersen C."/>
        </authorList>
    </citation>
    <scope>NUCLEOTIDE SEQUENCE</scope>
    <source>
        <strain evidence="2">IBT 30069</strain>
    </source>
</reference>
<dbReference type="PROSITE" id="PS50181">
    <property type="entry name" value="FBOX"/>
    <property type="match status" value="1"/>
</dbReference>
<protein>
    <recommendedName>
        <fullName evidence="1">F-box domain-containing protein</fullName>
    </recommendedName>
</protein>
<dbReference type="InterPro" id="IPR001810">
    <property type="entry name" value="F-box_dom"/>
</dbReference>
<sequence length="360" mass="40231">MSNLMDLSDSELIIKHLASAPSSFKEILVELASLRQPAELDLLARSSTLGVLNRLPPEIITIILDMLDIQSMFRFSMSSYMGYAYVHSHRKYRDLITVALHPVASLVKLRVVHLHSVRELHGALRSGKCTYCPEYGAFLSLLSSERCCWECLGTNPSLKLISGASIRQYFALSEEELYQLPGLRNMPGISHMVADPNPSDSTFFNVKAAKAIALTKHGSVEKIAEGMRKRCYSTAHLTFGLHLLREPIPPDQDPLLVPDSDYLRYDLFYGGGSIPFPSLSKSGNIDHGFLCLGCRHTRTLLSRSVLPDEELAALVPSNCRKRRVIYGLEMRARARGSFLNHIAHCYGARQMAPWLVTQND</sequence>
<reference evidence="2" key="2">
    <citation type="journal article" date="2023" name="IMA Fungus">
        <title>Comparative genomic study of the Penicillium genus elucidates a diverse pangenome and 15 lateral gene transfer events.</title>
        <authorList>
            <person name="Petersen C."/>
            <person name="Sorensen T."/>
            <person name="Nielsen M.R."/>
            <person name="Sondergaard T.E."/>
            <person name="Sorensen J.L."/>
            <person name="Fitzpatrick D.A."/>
            <person name="Frisvad J.C."/>
            <person name="Nielsen K.L."/>
        </authorList>
    </citation>
    <scope>NUCLEOTIDE SEQUENCE</scope>
    <source>
        <strain evidence="2">IBT 30069</strain>
    </source>
</reference>
<evidence type="ECO:0000313" key="2">
    <source>
        <dbReference type="EMBL" id="KAJ5087581.1"/>
    </source>
</evidence>
<dbReference type="OrthoDB" id="2687876at2759"/>
<accession>A0A9W9ETI7</accession>
<dbReference type="EMBL" id="JAPQKH010000007">
    <property type="protein sequence ID" value="KAJ5087581.1"/>
    <property type="molecule type" value="Genomic_DNA"/>
</dbReference>
<evidence type="ECO:0000259" key="1">
    <source>
        <dbReference type="PROSITE" id="PS50181"/>
    </source>
</evidence>
<dbReference type="AlphaFoldDB" id="A0A9W9ETI7"/>
<dbReference type="Proteomes" id="UP001149165">
    <property type="component" value="Unassembled WGS sequence"/>
</dbReference>
<proteinExistence type="predicted"/>
<evidence type="ECO:0000313" key="3">
    <source>
        <dbReference type="Proteomes" id="UP001149165"/>
    </source>
</evidence>